<dbReference type="GO" id="GO:0003697">
    <property type="term" value="F:single-stranded DNA binding"/>
    <property type="evidence" value="ECO:0007669"/>
    <property type="project" value="InterPro"/>
</dbReference>
<dbReference type="GO" id="GO:0000731">
    <property type="term" value="P:DNA synthesis involved in DNA repair"/>
    <property type="evidence" value="ECO:0007669"/>
    <property type="project" value="TreeGrafter"/>
</dbReference>
<dbReference type="PROSITE" id="PS00618">
    <property type="entry name" value="RECF_2"/>
    <property type="match status" value="1"/>
</dbReference>
<dbReference type="InterPro" id="IPR001238">
    <property type="entry name" value="DNA-binding_RecF"/>
</dbReference>
<name>A0A645CUP9_9ZZZZ</name>
<dbReference type="SUPFAM" id="SSF52540">
    <property type="entry name" value="P-loop containing nucleoside triphosphate hydrolases"/>
    <property type="match status" value="1"/>
</dbReference>
<dbReference type="InterPro" id="IPR027417">
    <property type="entry name" value="P-loop_NTPase"/>
</dbReference>
<evidence type="ECO:0000256" key="5">
    <source>
        <dbReference type="ARBA" id="ARBA00023125"/>
    </source>
</evidence>
<accession>A0A645CUP9</accession>
<dbReference type="InterPro" id="IPR042174">
    <property type="entry name" value="RecF_2"/>
</dbReference>
<dbReference type="Gene3D" id="1.20.1050.90">
    <property type="entry name" value="RecF/RecN/SMC, N-terminal domain"/>
    <property type="match status" value="1"/>
</dbReference>
<dbReference type="GO" id="GO:0006260">
    <property type="term" value="P:DNA replication"/>
    <property type="evidence" value="ECO:0007669"/>
    <property type="project" value="UniProtKB-KW"/>
</dbReference>
<dbReference type="NCBIfam" id="TIGR00611">
    <property type="entry name" value="recf"/>
    <property type="match status" value="1"/>
</dbReference>
<dbReference type="HAMAP" id="MF_00365">
    <property type="entry name" value="RecF"/>
    <property type="match status" value="1"/>
</dbReference>
<keyword evidence="3" id="KW-0547">Nucleotide-binding</keyword>
<comment type="caution">
    <text evidence="6">The sequence shown here is derived from an EMBL/GenBank/DDBJ whole genome shotgun (WGS) entry which is preliminary data.</text>
</comment>
<protein>
    <submittedName>
        <fullName evidence="6">DNA replication and repair protein RecF</fullName>
    </submittedName>
</protein>
<evidence type="ECO:0000256" key="3">
    <source>
        <dbReference type="ARBA" id="ARBA00022741"/>
    </source>
</evidence>
<gene>
    <name evidence="6" type="primary">recF_51</name>
    <name evidence="6" type="ORF">SDC9_127673</name>
</gene>
<reference evidence="6" key="1">
    <citation type="submission" date="2019-08" db="EMBL/GenBank/DDBJ databases">
        <authorList>
            <person name="Kucharzyk K."/>
            <person name="Murdoch R.W."/>
            <person name="Higgins S."/>
            <person name="Loffler F."/>
        </authorList>
    </citation>
    <scope>NUCLEOTIDE SEQUENCE</scope>
</reference>
<evidence type="ECO:0000256" key="2">
    <source>
        <dbReference type="ARBA" id="ARBA00022705"/>
    </source>
</evidence>
<sequence length="336" mass="38308">MNGSGKTNLLDAIYYLSVTKSFFTTADNIVVNHDSIAFSITGEYVREDNTEENIHITFGKNGEKLVKRNDKPYSRMSDHIGLIPVVMVSPYDTSLINDSGEERRRFLNMILSQTDKEYLRRVQSYNQLLVQRNKLLKQNGDNRELLILMSEQMAPHADYIFQKRASFCDDVIPVASDFYSKLSGGNESINIEYKSELQDSTLFDLHKESLDKDLILKHTTTGIHRDDMIFSLDGHQIRRFGSQGQQKSFLISLKLSQYMITKKGAGRKPILLLDDIFDKLDQGRVERLLLLTAGNDFGQIFITDSNKIRLDDILGRIGGDNSLFLVQNGHLESVKQ</sequence>
<dbReference type="InterPro" id="IPR018078">
    <property type="entry name" value="DNA-binding_RecF_CS"/>
</dbReference>
<dbReference type="PANTHER" id="PTHR32182:SF0">
    <property type="entry name" value="DNA REPLICATION AND REPAIR PROTEIN RECF"/>
    <property type="match status" value="1"/>
</dbReference>
<dbReference type="GO" id="GO:0006302">
    <property type="term" value="P:double-strand break repair"/>
    <property type="evidence" value="ECO:0007669"/>
    <property type="project" value="TreeGrafter"/>
</dbReference>
<evidence type="ECO:0000256" key="4">
    <source>
        <dbReference type="ARBA" id="ARBA00022840"/>
    </source>
</evidence>
<evidence type="ECO:0000313" key="6">
    <source>
        <dbReference type="EMBL" id="MPM80623.1"/>
    </source>
</evidence>
<dbReference type="GO" id="GO:0005524">
    <property type="term" value="F:ATP binding"/>
    <property type="evidence" value="ECO:0007669"/>
    <property type="project" value="UniProtKB-KW"/>
</dbReference>
<keyword evidence="5" id="KW-0238">DNA-binding</keyword>
<dbReference type="EMBL" id="VSSQ01030197">
    <property type="protein sequence ID" value="MPM80623.1"/>
    <property type="molecule type" value="Genomic_DNA"/>
</dbReference>
<dbReference type="PROSITE" id="PS00617">
    <property type="entry name" value="RECF_1"/>
    <property type="match status" value="1"/>
</dbReference>
<evidence type="ECO:0000256" key="1">
    <source>
        <dbReference type="ARBA" id="ARBA00022490"/>
    </source>
</evidence>
<dbReference type="PANTHER" id="PTHR32182">
    <property type="entry name" value="DNA REPLICATION AND REPAIR PROTEIN RECF"/>
    <property type="match status" value="1"/>
</dbReference>
<dbReference type="AlphaFoldDB" id="A0A645CUP9"/>
<dbReference type="Gene3D" id="3.40.50.300">
    <property type="entry name" value="P-loop containing nucleotide triphosphate hydrolases"/>
    <property type="match status" value="1"/>
</dbReference>
<keyword evidence="1" id="KW-0963">Cytoplasm</keyword>
<keyword evidence="2" id="KW-0235">DNA replication</keyword>
<organism evidence="6">
    <name type="scientific">bioreactor metagenome</name>
    <dbReference type="NCBI Taxonomy" id="1076179"/>
    <lineage>
        <taxon>unclassified sequences</taxon>
        <taxon>metagenomes</taxon>
        <taxon>ecological metagenomes</taxon>
    </lineage>
</organism>
<keyword evidence="4" id="KW-0067">ATP-binding</keyword>
<proteinExistence type="inferred from homology"/>